<feature type="region of interest" description="Disordered" evidence="1">
    <location>
        <begin position="22"/>
        <end position="59"/>
    </location>
</feature>
<dbReference type="PROSITE" id="PS51257">
    <property type="entry name" value="PROKAR_LIPOPROTEIN"/>
    <property type="match status" value="1"/>
</dbReference>
<proteinExistence type="predicted"/>
<reference evidence="4" key="1">
    <citation type="submission" date="2016-10" db="EMBL/GenBank/DDBJ databases">
        <authorList>
            <person name="Varghese N."/>
            <person name="Submissions S."/>
        </authorList>
    </citation>
    <scope>NUCLEOTIDE SEQUENCE [LARGE SCALE GENOMIC DNA]</scope>
    <source>
        <strain evidence="4">DSM 44718</strain>
    </source>
</reference>
<protein>
    <recommendedName>
        <fullName evidence="5">Lipoprotein</fullName>
    </recommendedName>
</protein>
<gene>
    <name evidence="3" type="ORF">SAMN05421684_1422</name>
</gene>
<evidence type="ECO:0008006" key="5">
    <source>
        <dbReference type="Google" id="ProtNLM"/>
    </source>
</evidence>
<dbReference type="EMBL" id="FNQB01000001">
    <property type="protein sequence ID" value="SDY76333.1"/>
    <property type="molecule type" value="Genomic_DNA"/>
</dbReference>
<organism evidence="3 4">
    <name type="scientific">Asanoa ishikariensis</name>
    <dbReference type="NCBI Taxonomy" id="137265"/>
    <lineage>
        <taxon>Bacteria</taxon>
        <taxon>Bacillati</taxon>
        <taxon>Actinomycetota</taxon>
        <taxon>Actinomycetes</taxon>
        <taxon>Micromonosporales</taxon>
        <taxon>Micromonosporaceae</taxon>
        <taxon>Asanoa</taxon>
    </lineage>
</organism>
<evidence type="ECO:0000313" key="3">
    <source>
        <dbReference type="EMBL" id="SDY76333.1"/>
    </source>
</evidence>
<feature type="compositionally biased region" description="Low complexity" evidence="1">
    <location>
        <begin position="31"/>
        <end position="50"/>
    </location>
</feature>
<evidence type="ECO:0000313" key="4">
    <source>
        <dbReference type="Proteomes" id="UP000199632"/>
    </source>
</evidence>
<feature type="chain" id="PRO_5039355208" description="Lipoprotein" evidence="2">
    <location>
        <begin position="21"/>
        <end position="159"/>
    </location>
</feature>
<name>A0A1H3MIF5_9ACTN</name>
<accession>A0A1H3MIF5</accession>
<evidence type="ECO:0000256" key="2">
    <source>
        <dbReference type="SAM" id="SignalP"/>
    </source>
</evidence>
<feature type="signal peptide" evidence="2">
    <location>
        <begin position="1"/>
        <end position="20"/>
    </location>
</feature>
<sequence>MRRTQLFLSSVAVVALIAMSGCDPQPKSEEPTNSPAPTAAPSDTSSALPPNSAADDAVTAKACTDIKKDLEDNADKIAKAEKIGPPAGHIAVSAQWIAGSAAIIAHSIGANEAVSAAADKVQQEMMNLGEETNKSANAKPSKKDLEAAVKELNTACAAV</sequence>
<evidence type="ECO:0000256" key="1">
    <source>
        <dbReference type="SAM" id="MobiDB-lite"/>
    </source>
</evidence>
<dbReference type="AlphaFoldDB" id="A0A1H3MIF5"/>
<keyword evidence="2" id="KW-0732">Signal</keyword>
<dbReference type="Proteomes" id="UP000199632">
    <property type="component" value="Unassembled WGS sequence"/>
</dbReference>
<keyword evidence="4" id="KW-1185">Reference proteome</keyword>